<dbReference type="PANTHER" id="PTHR23320">
    <property type="entry name" value="MEMBRANE-SPANNING 4-DOMAINS SUBFAMILY A MS4A -RELATED"/>
    <property type="match status" value="1"/>
</dbReference>
<dbReference type="Ensembl" id="ENSAMXT00000038769.1">
    <property type="protein sequence ID" value="ENSAMXP00000031705.1"/>
    <property type="gene ID" value="ENSAMXG00000010274.2"/>
</dbReference>
<reference evidence="9" key="2">
    <citation type="journal article" date="2014" name="Nat. Commun.">
        <title>The cavefish genome reveals candidate genes for eye loss.</title>
        <authorList>
            <person name="McGaugh S.E."/>
            <person name="Gross J.B."/>
            <person name="Aken B."/>
            <person name="Blin M."/>
            <person name="Borowsky R."/>
            <person name="Chalopin D."/>
            <person name="Hinaux H."/>
            <person name="Jeffery W.R."/>
            <person name="Keene A."/>
            <person name="Ma L."/>
            <person name="Minx P."/>
            <person name="Murphy D."/>
            <person name="O'Quin K.E."/>
            <person name="Retaux S."/>
            <person name="Rohner N."/>
            <person name="Searle S.M."/>
            <person name="Stahl B.A."/>
            <person name="Tabin C."/>
            <person name="Volff J.N."/>
            <person name="Yoshizawa M."/>
            <person name="Warren W.C."/>
        </authorList>
    </citation>
    <scope>NUCLEOTIDE SEQUENCE [LARGE SCALE GENOMIC DNA]</scope>
    <source>
        <strain evidence="9">female</strain>
    </source>
</reference>
<keyword evidence="5 7" id="KW-0472">Membrane</keyword>
<feature type="transmembrane region" description="Helical" evidence="7">
    <location>
        <begin position="110"/>
        <end position="132"/>
    </location>
</feature>
<evidence type="ECO:0000313" key="9">
    <source>
        <dbReference type="Proteomes" id="UP000018467"/>
    </source>
</evidence>
<protein>
    <submittedName>
        <fullName evidence="8">Transmembrane protein 176</fullName>
    </submittedName>
</protein>
<feature type="region of interest" description="Disordered" evidence="6">
    <location>
        <begin position="1"/>
        <end position="23"/>
    </location>
</feature>
<feature type="transmembrane region" description="Helical" evidence="7">
    <location>
        <begin position="202"/>
        <end position="223"/>
    </location>
</feature>
<feature type="transmembrane region" description="Helical" evidence="7">
    <location>
        <begin position="141"/>
        <end position="164"/>
    </location>
</feature>
<dbReference type="InterPro" id="IPR030417">
    <property type="entry name" value="MS4A"/>
</dbReference>
<reference evidence="9" key="1">
    <citation type="submission" date="2013-03" db="EMBL/GenBank/DDBJ databases">
        <authorList>
            <person name="Jeffery W."/>
            <person name="Warren W."/>
            <person name="Wilson R.K."/>
        </authorList>
    </citation>
    <scope>NUCLEOTIDE SEQUENCE</scope>
    <source>
        <strain evidence="9">female</strain>
    </source>
</reference>
<dbReference type="Bgee" id="ENSAMXG00000010274">
    <property type="expression patterns" value="Expressed in zone of skin and 14 other cell types or tissues"/>
</dbReference>
<dbReference type="Proteomes" id="UP000018467">
    <property type="component" value="Unassembled WGS sequence"/>
</dbReference>
<feature type="compositionally biased region" description="Basic and acidic residues" evidence="6">
    <location>
        <begin position="1"/>
        <end position="13"/>
    </location>
</feature>
<dbReference type="InParanoid" id="A0A3B1IQF9"/>
<evidence type="ECO:0000256" key="1">
    <source>
        <dbReference type="ARBA" id="ARBA00004141"/>
    </source>
</evidence>
<keyword evidence="3 7" id="KW-0812">Transmembrane</keyword>
<dbReference type="FunCoup" id="A0A3B1IQF9">
    <property type="interactions" value="3"/>
</dbReference>
<sequence>MGLRTESEREIRRGTTGAHTAMHKEPLRVPRENSTSTQVLKSRMAVTVSSDLSVNVSEDQVVKKLTDKQEVLKESLRKGEPKAMGICQVMVGFMVISYSIPLLSAEFTQLVWFGVPWWSGLTFVAAGTMALVMEKRNSIQLVLACLLITIAAAFISVLALVFYFVDLLKNPEHKCMENQTNLPENTCEQLYHGSVFSKDMKSILMCLTVVQTGISSAFSYMLYSERKRFIRYSVRAMHKHYGAVSRTRIKLSL</sequence>
<comment type="similarity">
    <text evidence="2">Belongs to the MS4A family.</text>
</comment>
<dbReference type="PANTHER" id="PTHR23320:SF129">
    <property type="entry name" value="MEMBRANE-SPANNING 4-DOMAINS SUBFAMILY A MEMBER 15"/>
    <property type="match status" value="1"/>
</dbReference>
<dbReference type="AlphaFoldDB" id="A0A3B1IQF9"/>
<reference evidence="8" key="4">
    <citation type="submission" date="2025-09" db="UniProtKB">
        <authorList>
            <consortium name="Ensembl"/>
        </authorList>
    </citation>
    <scope>IDENTIFICATION</scope>
</reference>
<feature type="transmembrane region" description="Helical" evidence="7">
    <location>
        <begin position="83"/>
        <end position="104"/>
    </location>
</feature>
<dbReference type="InterPro" id="IPR007237">
    <property type="entry name" value="CD20-like"/>
</dbReference>
<keyword evidence="4 7" id="KW-1133">Transmembrane helix</keyword>
<proteinExistence type="inferred from homology"/>
<evidence type="ECO:0000256" key="3">
    <source>
        <dbReference type="ARBA" id="ARBA00022692"/>
    </source>
</evidence>
<evidence type="ECO:0000256" key="5">
    <source>
        <dbReference type="ARBA" id="ARBA00023136"/>
    </source>
</evidence>
<evidence type="ECO:0000256" key="7">
    <source>
        <dbReference type="SAM" id="Phobius"/>
    </source>
</evidence>
<evidence type="ECO:0000313" key="8">
    <source>
        <dbReference type="Ensembl" id="ENSAMXP00000031705.1"/>
    </source>
</evidence>
<keyword evidence="9" id="KW-1185">Reference proteome</keyword>
<dbReference type="GO" id="GO:0016020">
    <property type="term" value="C:membrane"/>
    <property type="evidence" value="ECO:0007669"/>
    <property type="project" value="UniProtKB-SubCell"/>
</dbReference>
<evidence type="ECO:0000256" key="6">
    <source>
        <dbReference type="SAM" id="MobiDB-lite"/>
    </source>
</evidence>
<organism evidence="8 9">
    <name type="scientific">Astyanax mexicanus</name>
    <name type="common">Blind cave fish</name>
    <name type="synonym">Astyanax fasciatus mexicanus</name>
    <dbReference type="NCBI Taxonomy" id="7994"/>
    <lineage>
        <taxon>Eukaryota</taxon>
        <taxon>Metazoa</taxon>
        <taxon>Chordata</taxon>
        <taxon>Craniata</taxon>
        <taxon>Vertebrata</taxon>
        <taxon>Euteleostomi</taxon>
        <taxon>Actinopterygii</taxon>
        <taxon>Neopterygii</taxon>
        <taxon>Teleostei</taxon>
        <taxon>Ostariophysi</taxon>
        <taxon>Characiformes</taxon>
        <taxon>Characoidei</taxon>
        <taxon>Acestrorhamphidae</taxon>
        <taxon>Acestrorhamphinae</taxon>
        <taxon>Astyanax</taxon>
    </lineage>
</organism>
<comment type="subcellular location">
    <subcellularLocation>
        <location evidence="1">Membrane</location>
        <topology evidence="1">Multi-pass membrane protein</topology>
    </subcellularLocation>
</comment>
<dbReference type="GeneTree" id="ENSGT00510000052942"/>
<evidence type="ECO:0000256" key="2">
    <source>
        <dbReference type="ARBA" id="ARBA00009565"/>
    </source>
</evidence>
<reference evidence="8" key="3">
    <citation type="submission" date="2025-08" db="UniProtKB">
        <authorList>
            <consortium name="Ensembl"/>
        </authorList>
    </citation>
    <scope>IDENTIFICATION</scope>
</reference>
<evidence type="ECO:0000256" key="4">
    <source>
        <dbReference type="ARBA" id="ARBA00022989"/>
    </source>
</evidence>
<dbReference type="Pfam" id="PF04103">
    <property type="entry name" value="CD20"/>
    <property type="match status" value="1"/>
</dbReference>
<name>A0A3B1IQF9_ASTMX</name>
<accession>A0A3B1IQF9</accession>